<name>A0ACC0EL77_9BASI</name>
<dbReference type="EMBL" id="CM045869">
    <property type="protein sequence ID" value="KAI7954864.1"/>
    <property type="molecule type" value="Genomic_DNA"/>
</dbReference>
<reference evidence="2" key="1">
    <citation type="journal article" date="2018" name="BMC Genomics">
        <title>Genomic insights into host adaptation between the wheat stripe rust pathogen (Puccinia striiformis f. sp. tritici) and the barley stripe rust pathogen (Puccinia striiformis f. sp. hordei).</title>
        <authorList>
            <person name="Xia C."/>
            <person name="Wang M."/>
            <person name="Yin C."/>
            <person name="Cornejo O.E."/>
            <person name="Hulbert S.H."/>
            <person name="Chen X."/>
        </authorList>
    </citation>
    <scope>NUCLEOTIDE SEQUENCE [LARGE SCALE GENOMIC DNA]</scope>
    <source>
        <strain evidence="2">93-210</strain>
    </source>
</reference>
<comment type="caution">
    <text evidence="1">The sequence shown here is derived from an EMBL/GenBank/DDBJ whole genome shotgun (WGS) entry which is preliminary data.</text>
</comment>
<protein>
    <submittedName>
        <fullName evidence="1">Uncharacterized protein</fullName>
    </submittedName>
</protein>
<organism evidence="1 2">
    <name type="scientific">Puccinia striiformis f. sp. tritici</name>
    <dbReference type="NCBI Taxonomy" id="168172"/>
    <lineage>
        <taxon>Eukaryota</taxon>
        <taxon>Fungi</taxon>
        <taxon>Dikarya</taxon>
        <taxon>Basidiomycota</taxon>
        <taxon>Pucciniomycotina</taxon>
        <taxon>Pucciniomycetes</taxon>
        <taxon>Pucciniales</taxon>
        <taxon>Pucciniaceae</taxon>
        <taxon>Puccinia</taxon>
    </lineage>
</organism>
<gene>
    <name evidence="1" type="ORF">MJO28_005264</name>
</gene>
<keyword evidence="2" id="KW-1185">Reference proteome</keyword>
<dbReference type="Proteomes" id="UP001060170">
    <property type="component" value="Chromosome 5"/>
</dbReference>
<sequence length="323" mass="34907">MDEDELCIRARKYKTYTRLAAEDKMINLGSSHGVKGVVVVVHPAKKKGRALVTAGSWLGEAFLDVLAKKQNPLNEFLNFVKGHQSSCIIAGADVPLLKRARQKKAAANHMEKCKHAEGSWQKNRKPIRDQLAFALYKALNGSCTTGWPGKDTVASLTDLQLSLRVNENPTGIGASKFCKPISNLRISKQEQILTALGEGWVHLVRHETLDPTQPVGHVVEDQEGVDVANTTVMVGPIPAGKGVPKPNGNLTQASGESTSSSALASDQEEEPDDNRFLDDNDLGMPAQAQLSGAGCEIARNSQSRVNQGLRDPRGRGILKPQPL</sequence>
<evidence type="ECO:0000313" key="1">
    <source>
        <dbReference type="EMBL" id="KAI7954864.1"/>
    </source>
</evidence>
<reference evidence="2" key="2">
    <citation type="journal article" date="2018" name="Mol. Plant Microbe Interact.">
        <title>Genome sequence resources for the wheat stripe rust pathogen (Puccinia striiformis f. sp. tritici) and the barley stripe rust pathogen (Puccinia striiformis f. sp. hordei).</title>
        <authorList>
            <person name="Xia C."/>
            <person name="Wang M."/>
            <person name="Yin C."/>
            <person name="Cornejo O.E."/>
            <person name="Hulbert S.H."/>
            <person name="Chen X."/>
        </authorList>
    </citation>
    <scope>NUCLEOTIDE SEQUENCE [LARGE SCALE GENOMIC DNA]</scope>
    <source>
        <strain evidence="2">93-210</strain>
    </source>
</reference>
<proteinExistence type="predicted"/>
<evidence type="ECO:0000313" key="2">
    <source>
        <dbReference type="Proteomes" id="UP001060170"/>
    </source>
</evidence>
<reference evidence="1 2" key="3">
    <citation type="journal article" date="2022" name="Microbiol. Spectr.">
        <title>Folding features and dynamics of 3D genome architecture in plant fungal pathogens.</title>
        <authorList>
            <person name="Xia C."/>
        </authorList>
    </citation>
    <scope>NUCLEOTIDE SEQUENCE [LARGE SCALE GENOMIC DNA]</scope>
    <source>
        <strain evidence="1 2">93-210</strain>
    </source>
</reference>
<accession>A0ACC0EL77</accession>